<keyword evidence="3" id="KW-1185">Reference proteome</keyword>
<proteinExistence type="predicted"/>
<accession>A0A1I4TUE2</accession>
<dbReference type="InterPro" id="IPR025449">
    <property type="entry name" value="JetB"/>
</dbReference>
<dbReference type="Pfam" id="PF13835">
    <property type="entry name" value="DUF4194"/>
    <property type="match status" value="1"/>
</dbReference>
<dbReference type="Proteomes" id="UP000199470">
    <property type="component" value="Unassembled WGS sequence"/>
</dbReference>
<sequence length="242" mass="26952">MNWSEPQHETDTPAVPEVSTVASEAGEGAPPATALFNGDSGELPLDTRRALVQLLSGPALDGRRHAKLWPILLRDEVTVRRRLAELFLELVIDRDMQVAFTRQADTGDLEVPLLLRRAQLTFIDSILLLYLRQRLTQADAQGERAVVDLSEIVDNLTLYERAASTDRAGFTKRVNASVEKIKKHNILQKIRASDDRFEISPTLKLLFSAEEIQTLTGLYQRMAAGDPAALGKQPTPDEEDEQ</sequence>
<name>A0A1I4TUE2_9BURK</name>
<evidence type="ECO:0000313" key="2">
    <source>
        <dbReference type="EMBL" id="SFM80392.1"/>
    </source>
</evidence>
<dbReference type="AlphaFoldDB" id="A0A1I4TUE2"/>
<feature type="compositionally biased region" description="Basic and acidic residues" evidence="1">
    <location>
        <begin position="1"/>
        <end position="11"/>
    </location>
</feature>
<gene>
    <name evidence="2" type="ORF">SAMN02982985_05355</name>
</gene>
<evidence type="ECO:0000256" key="1">
    <source>
        <dbReference type="SAM" id="MobiDB-lite"/>
    </source>
</evidence>
<dbReference type="EMBL" id="FOTW01000034">
    <property type="protein sequence ID" value="SFM80392.1"/>
    <property type="molecule type" value="Genomic_DNA"/>
</dbReference>
<evidence type="ECO:0008006" key="4">
    <source>
        <dbReference type="Google" id="ProtNLM"/>
    </source>
</evidence>
<dbReference type="OrthoDB" id="3725402at2"/>
<dbReference type="STRING" id="758825.SAMN02982985_05355"/>
<evidence type="ECO:0000313" key="3">
    <source>
        <dbReference type="Proteomes" id="UP000199470"/>
    </source>
</evidence>
<protein>
    <recommendedName>
        <fullName evidence="4">DUF4194 domain-containing protein</fullName>
    </recommendedName>
</protein>
<organism evidence="2 3">
    <name type="scientific">Rugamonas rubra</name>
    <dbReference type="NCBI Taxonomy" id="758825"/>
    <lineage>
        <taxon>Bacteria</taxon>
        <taxon>Pseudomonadati</taxon>
        <taxon>Pseudomonadota</taxon>
        <taxon>Betaproteobacteria</taxon>
        <taxon>Burkholderiales</taxon>
        <taxon>Oxalobacteraceae</taxon>
        <taxon>Telluria group</taxon>
        <taxon>Rugamonas</taxon>
    </lineage>
</organism>
<feature type="region of interest" description="Disordered" evidence="1">
    <location>
        <begin position="1"/>
        <end position="39"/>
    </location>
</feature>
<reference evidence="2 3" key="1">
    <citation type="submission" date="2016-10" db="EMBL/GenBank/DDBJ databases">
        <authorList>
            <person name="de Groot N.N."/>
        </authorList>
    </citation>
    <scope>NUCLEOTIDE SEQUENCE [LARGE SCALE GENOMIC DNA]</scope>
    <source>
        <strain evidence="2 3">ATCC 43154</strain>
    </source>
</reference>
<dbReference type="RefSeq" id="WP_093390748.1">
    <property type="nucleotide sequence ID" value="NZ_FOTW01000034.1"/>
</dbReference>